<evidence type="ECO:0000256" key="5">
    <source>
        <dbReference type="ARBA" id="ARBA00022801"/>
    </source>
</evidence>
<dbReference type="GO" id="GO:0016787">
    <property type="term" value="F:hydrolase activity"/>
    <property type="evidence" value="ECO:0007669"/>
    <property type="project" value="UniProtKB-KW"/>
</dbReference>
<evidence type="ECO:0000256" key="3">
    <source>
        <dbReference type="ARBA" id="ARBA00022722"/>
    </source>
</evidence>
<dbReference type="Pfam" id="PF07927">
    <property type="entry name" value="HicA_toxin"/>
    <property type="match status" value="1"/>
</dbReference>
<evidence type="ECO:0000256" key="2">
    <source>
        <dbReference type="ARBA" id="ARBA00022649"/>
    </source>
</evidence>
<dbReference type="Proteomes" id="UP000432089">
    <property type="component" value="Unassembled WGS sequence"/>
</dbReference>
<evidence type="ECO:0000256" key="1">
    <source>
        <dbReference type="ARBA" id="ARBA00006620"/>
    </source>
</evidence>
<organism evidence="8 9">
    <name type="scientific">Plantimonas leprariae</name>
    <dbReference type="NCBI Taxonomy" id="2615207"/>
    <lineage>
        <taxon>Bacteria</taxon>
        <taxon>Pseudomonadati</taxon>
        <taxon>Pseudomonadota</taxon>
        <taxon>Alphaproteobacteria</taxon>
        <taxon>Hyphomicrobiales</taxon>
        <taxon>Aurantimonadaceae</taxon>
        <taxon>Plantimonas</taxon>
    </lineage>
</organism>
<evidence type="ECO:0000256" key="4">
    <source>
        <dbReference type="ARBA" id="ARBA00022759"/>
    </source>
</evidence>
<proteinExistence type="inferred from homology"/>
<comment type="caution">
    <text evidence="8">The sequence shown here is derived from an EMBL/GenBank/DDBJ whole genome shotgun (WGS) entry which is preliminary data.</text>
</comment>
<dbReference type="Gene3D" id="3.30.920.30">
    <property type="entry name" value="Hypothetical protein"/>
    <property type="match status" value="1"/>
</dbReference>
<dbReference type="PANTHER" id="PTHR34873">
    <property type="entry name" value="SSR1766 PROTEIN"/>
    <property type="match status" value="1"/>
</dbReference>
<evidence type="ECO:0000256" key="6">
    <source>
        <dbReference type="ARBA" id="ARBA00022884"/>
    </source>
</evidence>
<dbReference type="GO" id="GO:0004519">
    <property type="term" value="F:endonuclease activity"/>
    <property type="evidence" value="ECO:0007669"/>
    <property type="project" value="UniProtKB-KW"/>
</dbReference>
<name>A0A7V7PKQ0_9HYPH</name>
<evidence type="ECO:0000256" key="7">
    <source>
        <dbReference type="ARBA" id="ARBA00023016"/>
    </source>
</evidence>
<keyword evidence="4" id="KW-0255">Endonuclease</keyword>
<keyword evidence="6" id="KW-0694">RNA-binding</keyword>
<gene>
    <name evidence="8" type="ORF">F6X38_20895</name>
</gene>
<evidence type="ECO:0000313" key="9">
    <source>
        <dbReference type="Proteomes" id="UP000432089"/>
    </source>
</evidence>
<keyword evidence="2" id="KW-1277">Toxin-antitoxin system</keyword>
<protein>
    <submittedName>
        <fullName evidence="8">Addiction module toxin, HicA family</fullName>
    </submittedName>
</protein>
<evidence type="ECO:0000313" key="8">
    <source>
        <dbReference type="EMBL" id="KAB0676545.1"/>
    </source>
</evidence>
<dbReference type="RefSeq" id="WP_150973229.1">
    <property type="nucleotide sequence ID" value="NZ_VZDO01000022.1"/>
</dbReference>
<dbReference type="InterPro" id="IPR038570">
    <property type="entry name" value="HicA_sf"/>
</dbReference>
<dbReference type="EMBL" id="VZDO01000022">
    <property type="protein sequence ID" value="KAB0676545.1"/>
    <property type="molecule type" value="Genomic_DNA"/>
</dbReference>
<keyword evidence="3" id="KW-0540">Nuclease</keyword>
<dbReference type="PANTHER" id="PTHR34873:SF3">
    <property type="entry name" value="ADDICTION MODULE TOXIN, HICA FAMILY"/>
    <property type="match status" value="1"/>
</dbReference>
<keyword evidence="5" id="KW-0378">Hydrolase</keyword>
<dbReference type="SUPFAM" id="SSF54786">
    <property type="entry name" value="YcfA/nrd intein domain"/>
    <property type="match status" value="1"/>
</dbReference>
<sequence length="76" mass="8309">MPALPNCTGRQARRALERAGFELVRIVGSHHIMRHTGPPSRSVTVPVHRNADLKRATLSSIIKQAGLSVDEFIGLL</sequence>
<dbReference type="GO" id="GO:0003729">
    <property type="term" value="F:mRNA binding"/>
    <property type="evidence" value="ECO:0007669"/>
    <property type="project" value="InterPro"/>
</dbReference>
<keyword evidence="7" id="KW-0346">Stress response</keyword>
<accession>A0A7V7PKQ0</accession>
<dbReference type="InterPro" id="IPR012933">
    <property type="entry name" value="HicA_mRNA_interferase"/>
</dbReference>
<keyword evidence="9" id="KW-1185">Reference proteome</keyword>
<dbReference type="AlphaFoldDB" id="A0A7V7PKQ0"/>
<reference evidence="8 9" key="1">
    <citation type="submission" date="2019-09" db="EMBL/GenBank/DDBJ databases">
        <title>YIM 132180 draft genome.</title>
        <authorList>
            <person name="Zhang K."/>
        </authorList>
    </citation>
    <scope>NUCLEOTIDE SEQUENCE [LARGE SCALE GENOMIC DNA]</scope>
    <source>
        <strain evidence="8 9">YIM 132180</strain>
    </source>
</reference>
<comment type="similarity">
    <text evidence="1">Belongs to the HicA mRNA interferase family.</text>
</comment>